<dbReference type="Proteomes" id="UP001642484">
    <property type="component" value="Unassembled WGS sequence"/>
</dbReference>
<dbReference type="InterPro" id="IPR050302">
    <property type="entry name" value="Rab_GAP_TBC_domain"/>
</dbReference>
<accession>A0ABP0HNT8</accession>
<dbReference type="PANTHER" id="PTHR47219:SF9">
    <property type="entry name" value="GTPASE ACTIVATING PROTEIN AND CENTROSOME-ASSOCIATED, ISOFORM B"/>
    <property type="match status" value="1"/>
</dbReference>
<dbReference type="PROSITE" id="PS50086">
    <property type="entry name" value="TBC_RABGAP"/>
    <property type="match status" value="1"/>
</dbReference>
<feature type="signal peptide" evidence="1">
    <location>
        <begin position="1"/>
        <end position="17"/>
    </location>
</feature>
<dbReference type="InterPro" id="IPR000195">
    <property type="entry name" value="Rab-GAP-TBC_dom"/>
</dbReference>
<evidence type="ECO:0000259" key="2">
    <source>
        <dbReference type="PROSITE" id="PS50086"/>
    </source>
</evidence>
<feature type="domain" description="Rab-GAP TBC" evidence="2">
    <location>
        <begin position="1"/>
        <end position="102"/>
    </location>
</feature>
<proteinExistence type="predicted"/>
<keyword evidence="4" id="KW-1185">Reference proteome</keyword>
<dbReference type="SUPFAM" id="SSF47923">
    <property type="entry name" value="Ypt/Rab-GAP domain of gyp1p"/>
    <property type="match status" value="2"/>
</dbReference>
<evidence type="ECO:0000256" key="1">
    <source>
        <dbReference type="SAM" id="SignalP"/>
    </source>
</evidence>
<keyword evidence="1" id="KW-0732">Signal</keyword>
<gene>
    <name evidence="3" type="ORF">CCMP2556_LOCUS2642</name>
</gene>
<dbReference type="EMBL" id="CAXAMN010001012">
    <property type="protein sequence ID" value="CAK8991891.1"/>
    <property type="molecule type" value="Genomic_DNA"/>
</dbReference>
<organism evidence="3 4">
    <name type="scientific">Durusdinium trenchii</name>
    <dbReference type="NCBI Taxonomy" id="1381693"/>
    <lineage>
        <taxon>Eukaryota</taxon>
        <taxon>Sar</taxon>
        <taxon>Alveolata</taxon>
        <taxon>Dinophyceae</taxon>
        <taxon>Suessiales</taxon>
        <taxon>Symbiodiniaceae</taxon>
        <taxon>Durusdinium</taxon>
    </lineage>
</organism>
<name>A0ABP0HNT8_9DINO</name>
<dbReference type="PANTHER" id="PTHR47219">
    <property type="entry name" value="RAB GTPASE-ACTIVATING PROTEIN 1-LIKE"/>
    <property type="match status" value="1"/>
</dbReference>
<evidence type="ECO:0000313" key="4">
    <source>
        <dbReference type="Proteomes" id="UP001642484"/>
    </source>
</evidence>
<feature type="chain" id="PRO_5046453695" description="Rab-GAP TBC domain-containing protein" evidence="1">
    <location>
        <begin position="18"/>
        <end position="194"/>
    </location>
</feature>
<evidence type="ECO:0000313" key="3">
    <source>
        <dbReference type="EMBL" id="CAK8991891.1"/>
    </source>
</evidence>
<comment type="caution">
    <text evidence="3">The sequence shown here is derived from an EMBL/GenBank/DDBJ whole genome shotgun (WGS) entry which is preliminary data.</text>
</comment>
<dbReference type="Pfam" id="PF00566">
    <property type="entry name" value="RabGAP-TBC"/>
    <property type="match status" value="1"/>
</dbReference>
<dbReference type="InterPro" id="IPR035969">
    <property type="entry name" value="Rab-GAP_TBC_sf"/>
</dbReference>
<protein>
    <recommendedName>
        <fullName evidence="2">Rab-GAP TBC domain-containing protein</fullName>
    </recommendedName>
</protein>
<sequence length="194" mass="21924">MSYLAAMLLLYLPSYQAFVGLCNLLNTPSVLGLYRLEPQAVACRARVFEQLCSQQLPAVSRCIRSVGLTPEMFLIDWFLTLFVKCLTVDVASVVWDLFLLDGEVVLYCTAIAILRILEDRILHPDGRRGAKAAAPDLESCCRVLNEELRNRVNDPDDLLWHIDQVRRKAPQRICAEIRAIENTEFGTGQRISGR</sequence>
<reference evidence="3 4" key="1">
    <citation type="submission" date="2024-02" db="EMBL/GenBank/DDBJ databases">
        <authorList>
            <person name="Chen Y."/>
            <person name="Shah S."/>
            <person name="Dougan E. K."/>
            <person name="Thang M."/>
            <person name="Chan C."/>
        </authorList>
    </citation>
    <scope>NUCLEOTIDE SEQUENCE [LARGE SCALE GENOMIC DNA]</scope>
</reference>
<dbReference type="Gene3D" id="1.10.472.80">
    <property type="entry name" value="Ypt/Rab-GAP domain of gyp1p, domain 3"/>
    <property type="match status" value="1"/>
</dbReference>